<comment type="pathway">
    <text evidence="2">Carbohydrate metabolism; galactose metabolism.</text>
</comment>
<dbReference type="InterPro" id="IPR023213">
    <property type="entry name" value="CAT-like_dom_sf"/>
</dbReference>
<dbReference type="SUPFAM" id="SSF51735">
    <property type="entry name" value="NAD(P)-binding Rossmann-fold domains"/>
    <property type="match status" value="1"/>
</dbReference>
<evidence type="ECO:0000256" key="5">
    <source>
        <dbReference type="ARBA" id="ARBA00023277"/>
    </source>
</evidence>
<evidence type="ECO:0000256" key="1">
    <source>
        <dbReference type="ARBA" id="ARBA00000083"/>
    </source>
</evidence>
<dbReference type="Proteomes" id="UP000737018">
    <property type="component" value="Unassembled WGS sequence"/>
</dbReference>
<comment type="caution">
    <text evidence="7">The sequence shown here is derived from an EMBL/GenBank/DDBJ whole genome shotgun (WGS) entry which is preliminary data.</text>
</comment>
<sequence length="193" mass="21076">MEVAQLAVQVNIFDCGGIGIGLCSSHKITDGATLNAFLNTWAAIAGGPCNKLVHPNISEASSLAYFPPCNIWPRIAAPFNGKLVSNPISDDSQGPLLRPFVRLQTILVIEGAGCIGFHTVVQLLNEGFRVSIIDDLDNSVTEAVDRVSDLFGPKRSQNLEFHLGDLRNKDLEKLFSQTQYVYFQLRVGFTVLD</sequence>
<evidence type="ECO:0000256" key="2">
    <source>
        <dbReference type="ARBA" id="ARBA00004947"/>
    </source>
</evidence>
<dbReference type="InterPro" id="IPR036291">
    <property type="entry name" value="NAD(P)-bd_dom_sf"/>
</dbReference>
<dbReference type="EMBL" id="JRKL02005221">
    <property type="protein sequence ID" value="KAF3950893.1"/>
    <property type="molecule type" value="Genomic_DNA"/>
</dbReference>
<comment type="catalytic activity">
    <reaction evidence="1">
        <text>UDP-alpha-D-glucose = UDP-alpha-D-galactose</text>
        <dbReference type="Rhea" id="RHEA:22168"/>
        <dbReference type="ChEBI" id="CHEBI:58885"/>
        <dbReference type="ChEBI" id="CHEBI:66914"/>
        <dbReference type="EC" id="5.1.3.2"/>
    </reaction>
</comment>
<dbReference type="Pfam" id="PF02458">
    <property type="entry name" value="Transferase"/>
    <property type="match status" value="1"/>
</dbReference>
<keyword evidence="4" id="KW-0299">Galactose metabolism</keyword>
<reference evidence="7" key="1">
    <citation type="submission" date="2020-03" db="EMBL/GenBank/DDBJ databases">
        <title>Castanea mollissima Vanexum genome sequencing.</title>
        <authorList>
            <person name="Staton M."/>
        </authorList>
    </citation>
    <scope>NUCLEOTIDE SEQUENCE</scope>
    <source>
        <tissue evidence="7">Leaf</tissue>
    </source>
</reference>
<dbReference type="OrthoDB" id="783706at2759"/>
<protein>
    <recommendedName>
        <fullName evidence="3">UDP-glucose 4-epimerase</fullName>
        <ecNumber evidence="3">5.1.3.2</ecNumber>
    </recommendedName>
</protein>
<keyword evidence="5" id="KW-0119">Carbohydrate metabolism</keyword>
<gene>
    <name evidence="7" type="ORF">CMV_023406</name>
</gene>
<dbReference type="Pfam" id="PF16363">
    <property type="entry name" value="GDP_Man_Dehyd"/>
    <property type="match status" value="1"/>
</dbReference>
<dbReference type="GO" id="GO:0005829">
    <property type="term" value="C:cytosol"/>
    <property type="evidence" value="ECO:0007669"/>
    <property type="project" value="TreeGrafter"/>
</dbReference>
<evidence type="ECO:0000256" key="3">
    <source>
        <dbReference type="ARBA" id="ARBA00013189"/>
    </source>
</evidence>
<organism evidence="7 8">
    <name type="scientific">Castanea mollissima</name>
    <name type="common">Chinese chestnut</name>
    <dbReference type="NCBI Taxonomy" id="60419"/>
    <lineage>
        <taxon>Eukaryota</taxon>
        <taxon>Viridiplantae</taxon>
        <taxon>Streptophyta</taxon>
        <taxon>Embryophyta</taxon>
        <taxon>Tracheophyta</taxon>
        <taxon>Spermatophyta</taxon>
        <taxon>Magnoliopsida</taxon>
        <taxon>eudicotyledons</taxon>
        <taxon>Gunneridae</taxon>
        <taxon>Pentapetalae</taxon>
        <taxon>rosids</taxon>
        <taxon>fabids</taxon>
        <taxon>Fagales</taxon>
        <taxon>Fagaceae</taxon>
        <taxon>Castanea</taxon>
    </lineage>
</organism>
<dbReference type="InterPro" id="IPR016040">
    <property type="entry name" value="NAD(P)-bd_dom"/>
</dbReference>
<evidence type="ECO:0000313" key="7">
    <source>
        <dbReference type="EMBL" id="KAF3950893.1"/>
    </source>
</evidence>
<dbReference type="EC" id="5.1.3.2" evidence="3"/>
<keyword evidence="8" id="KW-1185">Reference proteome</keyword>
<dbReference type="PANTHER" id="PTHR43725:SF15">
    <property type="entry name" value="BIFUNCTIONAL UDP-GLUCOSE 4-EPIMERASE AND UDP-XYLOSE 4-EPIMERASE 1"/>
    <property type="match status" value="1"/>
</dbReference>
<name>A0A8J4V6Y0_9ROSI</name>
<dbReference type="GO" id="GO:0003978">
    <property type="term" value="F:UDP-glucose 4-epimerase activity"/>
    <property type="evidence" value="ECO:0007669"/>
    <property type="project" value="UniProtKB-EC"/>
</dbReference>
<dbReference type="AlphaFoldDB" id="A0A8J4V6Y0"/>
<evidence type="ECO:0000313" key="8">
    <source>
        <dbReference type="Proteomes" id="UP000737018"/>
    </source>
</evidence>
<proteinExistence type="predicted"/>
<dbReference type="PANTHER" id="PTHR43725">
    <property type="entry name" value="UDP-GLUCOSE 4-EPIMERASE"/>
    <property type="match status" value="1"/>
</dbReference>
<evidence type="ECO:0000256" key="4">
    <source>
        <dbReference type="ARBA" id="ARBA00023144"/>
    </source>
</evidence>
<accession>A0A8J4V6Y0</accession>
<dbReference type="GO" id="GO:0006012">
    <property type="term" value="P:galactose metabolic process"/>
    <property type="evidence" value="ECO:0007669"/>
    <property type="project" value="UniProtKB-KW"/>
</dbReference>
<evidence type="ECO:0000259" key="6">
    <source>
        <dbReference type="Pfam" id="PF16363"/>
    </source>
</evidence>
<dbReference type="Gene3D" id="3.30.559.10">
    <property type="entry name" value="Chloramphenicol acetyltransferase-like domain"/>
    <property type="match status" value="1"/>
</dbReference>
<dbReference type="Gene3D" id="3.40.50.720">
    <property type="entry name" value="NAD(P)-binding Rossmann-like Domain"/>
    <property type="match status" value="1"/>
</dbReference>
<feature type="domain" description="NAD(P)-binding" evidence="6">
    <location>
        <begin position="108"/>
        <end position="179"/>
    </location>
</feature>